<dbReference type="PROSITE" id="PS50016">
    <property type="entry name" value="ZF_PHD_2"/>
    <property type="match status" value="1"/>
</dbReference>
<reference evidence="9" key="1">
    <citation type="submission" date="2011-05" db="EMBL/GenBank/DDBJ databases">
        <authorList>
            <person name="Richards S.R."/>
            <person name="Qu J."/>
            <person name="Jiang H."/>
            <person name="Jhangiani S.N."/>
            <person name="Agravi P."/>
            <person name="Goodspeed R."/>
            <person name="Gross S."/>
            <person name="Mandapat C."/>
            <person name="Jackson L."/>
            <person name="Mathew T."/>
            <person name="Pu L."/>
            <person name="Thornton R."/>
            <person name="Saada N."/>
            <person name="Wilczek-Boney K.B."/>
            <person name="Lee S."/>
            <person name="Kovar C."/>
            <person name="Wu Y."/>
            <person name="Scherer S.E."/>
            <person name="Worley K.C."/>
            <person name="Muzny D.M."/>
            <person name="Gibbs R."/>
        </authorList>
    </citation>
    <scope>NUCLEOTIDE SEQUENCE</scope>
    <source>
        <strain evidence="9">Brora</strain>
    </source>
</reference>
<feature type="region of interest" description="Disordered" evidence="6">
    <location>
        <begin position="235"/>
        <end position="317"/>
    </location>
</feature>
<accession>T1IXW0</accession>
<keyword evidence="3" id="KW-0862">Zinc</keyword>
<dbReference type="SUPFAM" id="SSF57903">
    <property type="entry name" value="FYVE/PHD zinc finger"/>
    <property type="match status" value="1"/>
</dbReference>
<dbReference type="OMA" id="ANPLYNF"/>
<dbReference type="PANTHER" id="PTHR24102:SF28">
    <property type="entry name" value="PHD-TYPE DOMAIN-CONTAINING PROTEIN"/>
    <property type="match status" value="1"/>
</dbReference>
<dbReference type="InterPro" id="IPR019787">
    <property type="entry name" value="Znf_PHD-finger"/>
</dbReference>
<dbReference type="EnsemblMetazoa" id="SMAR006055-RA">
    <property type="protein sequence ID" value="SMAR006055-PA"/>
    <property type="gene ID" value="SMAR006055"/>
</dbReference>
<dbReference type="Proteomes" id="UP000014500">
    <property type="component" value="Unassembled WGS sequence"/>
</dbReference>
<dbReference type="Gene3D" id="3.30.40.10">
    <property type="entry name" value="Zinc/RING finger domain, C3HC4 (zinc finger)"/>
    <property type="match status" value="1"/>
</dbReference>
<dbReference type="PANTHER" id="PTHR24102">
    <property type="entry name" value="PHD FINGER PROTEIN"/>
    <property type="match status" value="1"/>
</dbReference>
<keyword evidence="5" id="KW-0175">Coiled coil</keyword>
<evidence type="ECO:0000256" key="4">
    <source>
        <dbReference type="PROSITE-ProRule" id="PRU00146"/>
    </source>
</evidence>
<evidence type="ECO:0000256" key="1">
    <source>
        <dbReference type="ARBA" id="ARBA00022723"/>
    </source>
</evidence>
<feature type="compositionally biased region" description="Low complexity" evidence="6">
    <location>
        <begin position="171"/>
        <end position="187"/>
    </location>
</feature>
<evidence type="ECO:0000256" key="3">
    <source>
        <dbReference type="ARBA" id="ARBA00022833"/>
    </source>
</evidence>
<reference evidence="8" key="2">
    <citation type="submission" date="2015-02" db="UniProtKB">
        <authorList>
            <consortium name="EnsemblMetazoa"/>
        </authorList>
    </citation>
    <scope>IDENTIFICATION</scope>
</reference>
<proteinExistence type="predicted"/>
<keyword evidence="2 4" id="KW-0863">Zinc-finger</keyword>
<protein>
    <recommendedName>
        <fullName evidence="7">PHD-type domain-containing protein</fullName>
    </recommendedName>
</protein>
<evidence type="ECO:0000313" key="8">
    <source>
        <dbReference type="EnsemblMetazoa" id="SMAR006055-PA"/>
    </source>
</evidence>
<dbReference type="Pfam" id="PF00628">
    <property type="entry name" value="PHD"/>
    <property type="match status" value="1"/>
</dbReference>
<dbReference type="InterPro" id="IPR011011">
    <property type="entry name" value="Znf_FYVE_PHD"/>
</dbReference>
<dbReference type="STRING" id="126957.T1IXW0"/>
<evidence type="ECO:0000256" key="6">
    <source>
        <dbReference type="SAM" id="MobiDB-lite"/>
    </source>
</evidence>
<sequence length="460" mass="51456">MELQNLQQQLKVAIQSHQILVSKMKADPQNASLQRQLHELQAEIMALSDKQKQVVQQLRKEIEIKHQTNSHHVQREVNHDHLSTTPLSLVKTSDLFTIKQVPVTVASTLVSKMTANEQNKPIYLTTSPKNNVTIDTSGVVAALNLTPAIRVPQYPPPCLRPTLVQPQVRLPSSSPSPTASARVRRASPVTTLKEEKTNNSLVITNSVHNKELFQKVDFMAALGLITHDTLSELQNRRSERKRRTTANPQFSYGNWELSGDKKRKSNNYLTSPLPLNFRKPRGRPRVGSTASNCPATPEDGSSNRQSPNGGTGPPIRNGSIDDSAEICSVCQNGGNLLHCDTCLLAFHRTCIDSSPSDSYSGSWICPKCRLMKKAPVHWPGQLAIVHSYIAHKAAKEEEKRRLLKRSLELKSELSQLEQKAKQLSETIAVQLRKRNELYQCAQQTQESIDFDFVPTLRSKQ</sequence>
<feature type="coiled-coil region" evidence="5">
    <location>
        <begin position="30"/>
        <end position="57"/>
    </location>
</feature>
<feature type="coiled-coil region" evidence="5">
    <location>
        <begin position="392"/>
        <end position="433"/>
    </location>
</feature>
<dbReference type="InterPro" id="IPR013083">
    <property type="entry name" value="Znf_RING/FYVE/PHD"/>
</dbReference>
<evidence type="ECO:0000313" key="9">
    <source>
        <dbReference type="Proteomes" id="UP000014500"/>
    </source>
</evidence>
<dbReference type="AlphaFoldDB" id="T1IXW0"/>
<dbReference type="PhylomeDB" id="T1IXW0"/>
<evidence type="ECO:0000256" key="2">
    <source>
        <dbReference type="ARBA" id="ARBA00022771"/>
    </source>
</evidence>
<evidence type="ECO:0000256" key="5">
    <source>
        <dbReference type="SAM" id="Coils"/>
    </source>
</evidence>
<keyword evidence="9" id="KW-1185">Reference proteome</keyword>
<dbReference type="eggNOG" id="KOG0383">
    <property type="taxonomic scope" value="Eukaryota"/>
</dbReference>
<dbReference type="InterPro" id="IPR019786">
    <property type="entry name" value="Zinc_finger_PHD-type_CS"/>
</dbReference>
<dbReference type="EMBL" id="JH431663">
    <property type="status" value="NOT_ANNOTATED_CDS"/>
    <property type="molecule type" value="Genomic_DNA"/>
</dbReference>
<evidence type="ECO:0000259" key="7">
    <source>
        <dbReference type="PROSITE" id="PS50016"/>
    </source>
</evidence>
<dbReference type="SMART" id="SM00249">
    <property type="entry name" value="PHD"/>
    <property type="match status" value="1"/>
</dbReference>
<dbReference type="GO" id="GO:0008270">
    <property type="term" value="F:zinc ion binding"/>
    <property type="evidence" value="ECO:0007669"/>
    <property type="project" value="UniProtKB-KW"/>
</dbReference>
<feature type="region of interest" description="Disordered" evidence="6">
    <location>
        <begin position="168"/>
        <end position="187"/>
    </location>
</feature>
<dbReference type="InterPro" id="IPR001965">
    <property type="entry name" value="Znf_PHD"/>
</dbReference>
<dbReference type="HOGENOM" id="CLU_020260_1_0_1"/>
<name>T1IXW0_STRMM</name>
<feature type="domain" description="PHD-type" evidence="7">
    <location>
        <begin position="324"/>
        <end position="371"/>
    </location>
</feature>
<keyword evidence="1" id="KW-0479">Metal-binding</keyword>
<organism evidence="8 9">
    <name type="scientific">Strigamia maritima</name>
    <name type="common">European centipede</name>
    <name type="synonym">Geophilus maritimus</name>
    <dbReference type="NCBI Taxonomy" id="126957"/>
    <lineage>
        <taxon>Eukaryota</taxon>
        <taxon>Metazoa</taxon>
        <taxon>Ecdysozoa</taxon>
        <taxon>Arthropoda</taxon>
        <taxon>Myriapoda</taxon>
        <taxon>Chilopoda</taxon>
        <taxon>Pleurostigmophora</taxon>
        <taxon>Geophilomorpha</taxon>
        <taxon>Linotaeniidae</taxon>
        <taxon>Strigamia</taxon>
    </lineage>
</organism>
<feature type="compositionally biased region" description="Polar residues" evidence="6">
    <location>
        <begin position="288"/>
        <end position="308"/>
    </location>
</feature>
<dbReference type="PROSITE" id="PS01359">
    <property type="entry name" value="ZF_PHD_1"/>
    <property type="match status" value="1"/>
</dbReference>